<protein>
    <recommendedName>
        <fullName evidence="2">TOG domain-containing protein</fullName>
    </recommendedName>
</protein>
<gene>
    <name evidence="3" type="ORF">QYE76_026616</name>
</gene>
<dbReference type="InterPro" id="IPR034085">
    <property type="entry name" value="TOG"/>
</dbReference>
<dbReference type="InterPro" id="IPR011989">
    <property type="entry name" value="ARM-like"/>
</dbReference>
<evidence type="ECO:0000259" key="2">
    <source>
        <dbReference type="SMART" id="SM01349"/>
    </source>
</evidence>
<proteinExistence type="predicted"/>
<dbReference type="InterPro" id="IPR016024">
    <property type="entry name" value="ARM-type_fold"/>
</dbReference>
<feature type="compositionally biased region" description="Low complexity" evidence="1">
    <location>
        <begin position="541"/>
        <end position="557"/>
    </location>
</feature>
<evidence type="ECO:0000256" key="1">
    <source>
        <dbReference type="SAM" id="MobiDB-lite"/>
    </source>
</evidence>
<feature type="domain" description="TOG" evidence="2">
    <location>
        <begin position="637"/>
        <end position="880"/>
    </location>
</feature>
<dbReference type="EMBL" id="JAUUTY010000006">
    <property type="protein sequence ID" value="KAK1621099.1"/>
    <property type="molecule type" value="Genomic_DNA"/>
</dbReference>
<name>A0AAD8RJ30_LOLMU</name>
<dbReference type="SMART" id="SM01349">
    <property type="entry name" value="TOG"/>
    <property type="match status" value="3"/>
</dbReference>
<dbReference type="PANTHER" id="PTHR21567:SF64">
    <property type="entry name" value="OS02G0816300 PROTEIN"/>
    <property type="match status" value="1"/>
</dbReference>
<sequence>MASSAAVERLRGLGPGPDAGVSALGAAALAECCAGLLRPGGGGGDAEAARLALDALCAAGGEAVRPHADELTPLVVGRLGDGDAAVREAARRFLVLLMEMKEMNARLENVQTDSTISDVHHNICRTTETESPDTNELRKTIKQKISTRDMPLLAGEGDITRKSVEPIKVFSEKDLIKEIGKATSTLQPDNDWSIRITAMQRVEGIVLGGAADYSAFPVLLKQLVTPLINQLLDRRSTVVKQACHLLIFISKELLRDFEPCAELLIPALLKNVVITVLVIAESADNCIKEMLRNCKVARILPKIIEFAKNDRSAVLRGRCCEYAILMLEYWVDTPELQKSANLYEDLIKCCIADATSEVRSGARACYRIFSRIWPERSHQLFSSFEPSRQKMINDDDAETNQKQLSPVERISTAMDKVLKVDSTSFSSGDLQSALMKLSLQHDGMTSESPAQESKQGTLAIGNSFEDTSTPGKEIILDRDSDKCDSGISSSSCYLPSDSAFEPTPDILLSQATAETTFQDKAECRPNVEQISSQQAQASGDPSHLLSMSPSVSSEYSENLLNQSPVKARSDGSSGGKLRTQKLERHLVNTPRKGVVHNEPKNNHTPNFRRPLLGKQITNWFYASTRGDLDSKQPVLGEMVNSMDVPSSLTGALSLGLNPKSDWMMRVYAFNFLQQSLLEQAPKGIQEVSQNFEKVMRFVSRYLDDPHHKVAHAALSSLAEIMPFFKKPFEQYLDQTLPHVFSRLNDPKESIKQQCLAILTLAGDSYSIDSLLPALLRSLDEQKSPKSRLAVLEFAKSSFAKCSVNSDIYSSSSFLKLWLGKLTLLFKDKNSKVKEAAVIGLSSIYSHYDPASMLSFLVSLSMDEQKRLTRAMKQLIPMIGSDLEEFLQQKRQRQKAPYFDRFAATDPHPRSYAGKQNKSQQHDAYQSNYVKADDVFSSACQYVPNSPLEAQGRRARMIEHESYGRRAEMVNKRSITTRLSSGIPRRSDYSMLSENTVESRSIPQMYHQDAASLPEMNGHPVSIKNLHQMSSSLLEMLDDPNESTRELALSLLVGILDKHEKALENCIDTLVVKLLHATKDAALKVVNQAHVCLTTVVTQFDPLRCFRAIASQLVSHDEKILIVSINSLSKLVIRLSQNELMTHLSTFLPALLDALENQSPYVRKAILLCVVEVYVKLGPVLLPHLEERLDGAQLQLVVTTAHSRRRSIAAGKD</sequence>
<dbReference type="Pfam" id="PF21040">
    <property type="entry name" value="CEP104-like_TOG"/>
    <property type="match status" value="1"/>
</dbReference>
<dbReference type="Proteomes" id="UP001231189">
    <property type="component" value="Unassembled WGS sequence"/>
</dbReference>
<feature type="domain" description="TOG" evidence="2">
    <location>
        <begin position="990"/>
        <end position="1210"/>
    </location>
</feature>
<dbReference type="PANTHER" id="PTHR21567">
    <property type="entry name" value="CLASP"/>
    <property type="match status" value="1"/>
</dbReference>
<evidence type="ECO:0000313" key="3">
    <source>
        <dbReference type="EMBL" id="KAK1621099.1"/>
    </source>
</evidence>
<dbReference type="InterPro" id="IPR024395">
    <property type="entry name" value="CLASP_N_dom"/>
</dbReference>
<organism evidence="3 4">
    <name type="scientific">Lolium multiflorum</name>
    <name type="common">Italian ryegrass</name>
    <name type="synonym">Lolium perenne subsp. multiflorum</name>
    <dbReference type="NCBI Taxonomy" id="4521"/>
    <lineage>
        <taxon>Eukaryota</taxon>
        <taxon>Viridiplantae</taxon>
        <taxon>Streptophyta</taxon>
        <taxon>Embryophyta</taxon>
        <taxon>Tracheophyta</taxon>
        <taxon>Spermatophyta</taxon>
        <taxon>Magnoliopsida</taxon>
        <taxon>Liliopsida</taxon>
        <taxon>Poales</taxon>
        <taxon>Poaceae</taxon>
        <taxon>BOP clade</taxon>
        <taxon>Pooideae</taxon>
        <taxon>Poodae</taxon>
        <taxon>Poeae</taxon>
        <taxon>Poeae Chloroplast Group 2 (Poeae type)</taxon>
        <taxon>Loliodinae</taxon>
        <taxon>Loliinae</taxon>
        <taxon>Lolium</taxon>
    </lineage>
</organism>
<dbReference type="GO" id="GO:0005881">
    <property type="term" value="C:cytoplasmic microtubule"/>
    <property type="evidence" value="ECO:0007669"/>
    <property type="project" value="TreeGrafter"/>
</dbReference>
<feature type="region of interest" description="Disordered" evidence="1">
    <location>
        <begin position="526"/>
        <end position="581"/>
    </location>
</feature>
<keyword evidence="4" id="KW-1185">Reference proteome</keyword>
<dbReference type="GO" id="GO:0000226">
    <property type="term" value="P:microtubule cytoskeleton organization"/>
    <property type="evidence" value="ECO:0007669"/>
    <property type="project" value="TreeGrafter"/>
</dbReference>
<feature type="compositionally biased region" description="Polar residues" evidence="1">
    <location>
        <begin position="528"/>
        <end position="539"/>
    </location>
</feature>
<accession>A0AAD8RJ30</accession>
<dbReference type="Pfam" id="PF12348">
    <property type="entry name" value="CLASP_N"/>
    <property type="match status" value="1"/>
</dbReference>
<evidence type="ECO:0000313" key="4">
    <source>
        <dbReference type="Proteomes" id="UP001231189"/>
    </source>
</evidence>
<feature type="domain" description="TOG" evidence="2">
    <location>
        <begin position="168"/>
        <end position="406"/>
    </location>
</feature>
<dbReference type="GO" id="GO:0008017">
    <property type="term" value="F:microtubule binding"/>
    <property type="evidence" value="ECO:0007669"/>
    <property type="project" value="TreeGrafter"/>
</dbReference>
<reference evidence="3" key="1">
    <citation type="submission" date="2023-07" db="EMBL/GenBank/DDBJ databases">
        <title>A chromosome-level genome assembly of Lolium multiflorum.</title>
        <authorList>
            <person name="Chen Y."/>
            <person name="Copetti D."/>
            <person name="Kolliker R."/>
            <person name="Studer B."/>
        </authorList>
    </citation>
    <scope>NUCLEOTIDE SEQUENCE</scope>
    <source>
        <strain evidence="3">02402/16</strain>
        <tissue evidence="3">Leaf</tissue>
    </source>
</reference>
<dbReference type="AlphaFoldDB" id="A0AAD8RJ30"/>
<dbReference type="SUPFAM" id="SSF48371">
    <property type="entry name" value="ARM repeat"/>
    <property type="match status" value="1"/>
</dbReference>
<comment type="caution">
    <text evidence="3">The sequence shown here is derived from an EMBL/GenBank/DDBJ whole genome shotgun (WGS) entry which is preliminary data.</text>
</comment>
<dbReference type="Gene3D" id="1.25.10.10">
    <property type="entry name" value="Leucine-rich Repeat Variant"/>
    <property type="match status" value="4"/>
</dbReference>